<geneLocation type="plasmid" evidence="1">
    <name>pAWOD_2</name>
</geneLocation>
<dbReference type="RefSeq" id="WP_192957905.1">
    <property type="nucleotide sequence ID" value="NZ_LR721753.1"/>
</dbReference>
<reference evidence="1" key="1">
    <citation type="submission" date="2019-09" db="EMBL/GenBank/DDBJ databases">
        <authorList>
            <person name="Hjerde E."/>
        </authorList>
    </citation>
    <scope>NUCLEOTIDE SEQUENCE [LARGE SCALE GENOMIC DNA]</scope>
    <source>
        <strain evidence="1">06/09/160</strain>
        <plasmid evidence="1">pAWOD_2</plasmid>
    </source>
</reference>
<evidence type="ECO:0000313" key="1">
    <source>
        <dbReference type="EMBL" id="VVV07023.1"/>
    </source>
</evidence>
<accession>A0A5Q4ZYS7</accession>
<sequence>MEFEQSLTRRNLAVDLQEPLLSSSPRWNPDSCLSMEDFTLQVESFHPQAFDNRLLTAIENNNEPIFTLGDVTTQLEQPFDISNDIEMDNSMEMEKMGM</sequence>
<name>A0A5Q4ZYS7_9GAMM</name>
<gene>
    <name evidence="1" type="ORF">AW0309160_04517</name>
</gene>
<proteinExistence type="predicted"/>
<protein>
    <submittedName>
        <fullName evidence="1">Uncharacterized protein</fullName>
    </submittedName>
</protein>
<keyword evidence="1" id="KW-0614">Plasmid</keyword>
<organism evidence="1">
    <name type="scientific">Aliivibrio wodanis</name>
    <dbReference type="NCBI Taxonomy" id="80852"/>
    <lineage>
        <taxon>Bacteria</taxon>
        <taxon>Pseudomonadati</taxon>
        <taxon>Pseudomonadota</taxon>
        <taxon>Gammaproteobacteria</taxon>
        <taxon>Vibrionales</taxon>
        <taxon>Vibrionaceae</taxon>
        <taxon>Aliivibrio</taxon>
    </lineage>
</organism>
<dbReference type="AlphaFoldDB" id="A0A5Q4ZYS7"/>
<dbReference type="EMBL" id="LR721753">
    <property type="protein sequence ID" value="VVV07023.1"/>
    <property type="molecule type" value="Genomic_DNA"/>
</dbReference>